<dbReference type="AlphaFoldDB" id="A0A448WBY9"/>
<keyword evidence="2" id="KW-1185">Reference proteome</keyword>
<comment type="caution">
    <text evidence="1">The sequence shown here is derived from an EMBL/GenBank/DDBJ whole genome shotgun (WGS) entry which is preliminary data.</text>
</comment>
<dbReference type="EMBL" id="CAAALY010002986">
    <property type="protein sequence ID" value="VEL08030.1"/>
    <property type="molecule type" value="Genomic_DNA"/>
</dbReference>
<name>A0A448WBY9_9PLAT</name>
<evidence type="ECO:0000313" key="2">
    <source>
        <dbReference type="Proteomes" id="UP000784294"/>
    </source>
</evidence>
<proteinExistence type="predicted"/>
<protein>
    <submittedName>
        <fullName evidence="1">Uncharacterized protein</fullName>
    </submittedName>
</protein>
<reference evidence="1" key="1">
    <citation type="submission" date="2018-11" db="EMBL/GenBank/DDBJ databases">
        <authorList>
            <consortium name="Pathogen Informatics"/>
        </authorList>
    </citation>
    <scope>NUCLEOTIDE SEQUENCE</scope>
</reference>
<evidence type="ECO:0000313" key="1">
    <source>
        <dbReference type="EMBL" id="VEL08030.1"/>
    </source>
</evidence>
<dbReference type="Proteomes" id="UP000784294">
    <property type="component" value="Unassembled WGS sequence"/>
</dbReference>
<organism evidence="1 2">
    <name type="scientific">Protopolystoma xenopodis</name>
    <dbReference type="NCBI Taxonomy" id="117903"/>
    <lineage>
        <taxon>Eukaryota</taxon>
        <taxon>Metazoa</taxon>
        <taxon>Spiralia</taxon>
        <taxon>Lophotrochozoa</taxon>
        <taxon>Platyhelminthes</taxon>
        <taxon>Monogenea</taxon>
        <taxon>Polyopisthocotylea</taxon>
        <taxon>Polystomatidea</taxon>
        <taxon>Polystomatidae</taxon>
        <taxon>Protopolystoma</taxon>
    </lineage>
</organism>
<accession>A0A448WBY9</accession>
<sequence>MLRQYLSICQPESIHGWPHGRWNPEDGVDHDIVKRLLLMRWTDPDLGKVNTREITVLHFTAHWSLDKQLQVNQIE</sequence>
<gene>
    <name evidence="1" type="ORF">PXEA_LOCUS1470</name>
</gene>